<evidence type="ECO:0000313" key="2">
    <source>
        <dbReference type="Proteomes" id="UP000262210"/>
    </source>
</evidence>
<dbReference type="EMBL" id="DPSM01000015">
    <property type="protein sequence ID" value="HCK00080.1"/>
    <property type="molecule type" value="Genomic_DNA"/>
</dbReference>
<dbReference type="Pfam" id="PF15941">
    <property type="entry name" value="FidL_like"/>
    <property type="match status" value="1"/>
</dbReference>
<dbReference type="Proteomes" id="UP000262210">
    <property type="component" value="Unassembled WGS sequence"/>
</dbReference>
<dbReference type="AlphaFoldDB" id="A0A7G2JNV2"/>
<gene>
    <name evidence="1" type="ORF">DHV72_08640</name>
</gene>
<dbReference type="RefSeq" id="WP_186427123.1">
    <property type="nucleotide sequence ID" value="NZ_CAMKHR010000002.1"/>
</dbReference>
<organism evidence="1 2">
    <name type="scientific">Serratia grimesii</name>
    <dbReference type="NCBI Taxonomy" id="82995"/>
    <lineage>
        <taxon>Bacteria</taxon>
        <taxon>Pseudomonadati</taxon>
        <taxon>Pseudomonadota</taxon>
        <taxon>Gammaproteobacteria</taxon>
        <taxon>Enterobacterales</taxon>
        <taxon>Yersiniaceae</taxon>
        <taxon>Serratia</taxon>
    </lineage>
</organism>
<dbReference type="InterPro" id="IPR031854">
    <property type="entry name" value="FidL-like"/>
</dbReference>
<reference evidence="1 2" key="1">
    <citation type="journal article" date="2018" name="Nat. Biotechnol.">
        <title>A standardized bacterial taxonomy based on genome phylogeny substantially revises the tree of life.</title>
        <authorList>
            <person name="Parks D.H."/>
            <person name="Chuvochina M."/>
            <person name="Waite D.W."/>
            <person name="Rinke C."/>
            <person name="Skarshewski A."/>
            <person name="Chaumeil P.A."/>
            <person name="Hugenholtz P."/>
        </authorList>
    </citation>
    <scope>NUCLEOTIDE SEQUENCE [LARGE SCALE GENOMIC DNA]</scope>
    <source>
        <strain evidence="1">UBA11264</strain>
    </source>
</reference>
<evidence type="ECO:0000313" key="1">
    <source>
        <dbReference type="EMBL" id="HCK00080.1"/>
    </source>
</evidence>
<sequence length="167" mass="18463">MKTVHCAPAIIIAVILTASVILIICNNRPQDIEEFNCQAQLSQSAYTNNNTGETIRTNAFVTVFLTKKDGGFFSMAGTIENGGVIHDLRRVANFSISQETLLGMRKIIIKSVDISPSDNTPDKIWNDYVVPEKAGIPLYVKLKKINSNTIVINSLSLPYLMCVMQKN</sequence>
<name>A0A7G2JNV2_9GAMM</name>
<comment type="caution">
    <text evidence="1">The sequence shown here is derived from an EMBL/GenBank/DDBJ whole genome shotgun (WGS) entry which is preliminary data.</text>
</comment>
<protein>
    <submittedName>
        <fullName evidence="1">Uncharacterized protein</fullName>
    </submittedName>
</protein>
<accession>A0A7G2JNV2</accession>
<proteinExistence type="predicted"/>
<dbReference type="GeneID" id="75282883"/>